<sequence>MGVVDDALAELPEADRECLQHVIGIARQLVPEAAEGMSYGMPALKLDGKPLLGVVAAAKHLSVFPFSPEVVEAVAGRLAGFSLSKGTIRFTAGHPVPDDVVEDIVRLRQAEIRK</sequence>
<dbReference type="EMBL" id="SMZQ01000012">
    <property type="protein sequence ID" value="TDL33276.1"/>
    <property type="molecule type" value="Genomic_DNA"/>
</dbReference>
<proteinExistence type="predicted"/>
<feature type="domain" description="YdhG-like" evidence="1">
    <location>
        <begin position="16"/>
        <end position="106"/>
    </location>
</feature>
<organism evidence="2 3">
    <name type="scientific">Arthrobacter nitrophenolicus</name>
    <dbReference type="NCBI Taxonomy" id="683150"/>
    <lineage>
        <taxon>Bacteria</taxon>
        <taxon>Bacillati</taxon>
        <taxon>Actinomycetota</taxon>
        <taxon>Actinomycetes</taxon>
        <taxon>Micrococcales</taxon>
        <taxon>Micrococcaceae</taxon>
        <taxon>Arthrobacter</taxon>
    </lineage>
</organism>
<dbReference type="AlphaFoldDB" id="A0A4R5XR65"/>
<reference evidence="2 3" key="1">
    <citation type="submission" date="2019-03" db="EMBL/GenBank/DDBJ databases">
        <title>Genome Sequencing and Assembly of Various Microbes Isolated from Partially Reclaimed Soil and Acid Mine Drainage (AMD) Site.</title>
        <authorList>
            <person name="Steinbock B."/>
            <person name="Bechtold R."/>
            <person name="Sevigny J.L."/>
            <person name="Thomas D."/>
            <person name="Cuthill L.R."/>
            <person name="Aveiro Johannsen E.J."/>
            <person name="Thomas K."/>
            <person name="Ghosh A."/>
        </authorList>
    </citation>
    <scope>NUCLEOTIDE SEQUENCE [LARGE SCALE GENOMIC DNA]</scope>
    <source>
        <strain evidence="2 3">S-A1</strain>
    </source>
</reference>
<evidence type="ECO:0000259" key="1">
    <source>
        <dbReference type="Pfam" id="PF08818"/>
    </source>
</evidence>
<gene>
    <name evidence="2" type="ORF">E2R57_18925</name>
</gene>
<evidence type="ECO:0000313" key="3">
    <source>
        <dbReference type="Proteomes" id="UP000294621"/>
    </source>
</evidence>
<dbReference type="SUPFAM" id="SSF159888">
    <property type="entry name" value="YdhG-like"/>
    <property type="match status" value="1"/>
</dbReference>
<evidence type="ECO:0000313" key="2">
    <source>
        <dbReference type="EMBL" id="TDL33276.1"/>
    </source>
</evidence>
<dbReference type="Pfam" id="PF08818">
    <property type="entry name" value="DUF1801"/>
    <property type="match status" value="1"/>
</dbReference>
<dbReference type="OrthoDB" id="3236524at2"/>
<dbReference type="STRING" id="683150.G205_20894"/>
<dbReference type="RefSeq" id="WP_133351715.1">
    <property type="nucleotide sequence ID" value="NZ_SMZQ01000012.1"/>
</dbReference>
<protein>
    <submittedName>
        <fullName evidence="2">DUF1801 domain-containing protein</fullName>
    </submittedName>
</protein>
<dbReference type="Gene3D" id="3.90.1150.200">
    <property type="match status" value="1"/>
</dbReference>
<comment type="caution">
    <text evidence="2">The sequence shown here is derived from an EMBL/GenBank/DDBJ whole genome shotgun (WGS) entry which is preliminary data.</text>
</comment>
<name>A0A4R5XR65_9MICC</name>
<dbReference type="InterPro" id="IPR014922">
    <property type="entry name" value="YdhG-like"/>
</dbReference>
<dbReference type="Proteomes" id="UP000294621">
    <property type="component" value="Unassembled WGS sequence"/>
</dbReference>
<accession>A0A4R5XR65</accession>